<dbReference type="GO" id="GO:0000287">
    <property type="term" value="F:magnesium ion binding"/>
    <property type="evidence" value="ECO:0007669"/>
    <property type="project" value="InterPro"/>
</dbReference>
<dbReference type="SUPFAM" id="SSF56214">
    <property type="entry name" value="4'-phosphopantetheinyl transferase"/>
    <property type="match status" value="2"/>
</dbReference>
<reference evidence="5 6" key="1">
    <citation type="submission" date="2018-06" db="EMBL/GenBank/DDBJ databases">
        <title>Thermoflavimicrobium daqus sp. nov., a thermophilic microbe isolated from Moutai-flavour Daqu.</title>
        <authorList>
            <person name="Wang X."/>
            <person name="Zhou H."/>
        </authorList>
    </citation>
    <scope>NUCLEOTIDE SEQUENCE [LARGE SCALE GENOMIC DNA]</scope>
    <source>
        <strain evidence="5 6">FBKL4.011</strain>
    </source>
</reference>
<comment type="similarity">
    <text evidence="1">Belongs to the P-Pant transferase superfamily. Gsp/Sfp/HetI/AcpT family.</text>
</comment>
<gene>
    <name evidence="5" type="ORF">DL897_04515</name>
</gene>
<dbReference type="AlphaFoldDB" id="A0A364K7Q8"/>
<evidence type="ECO:0000256" key="2">
    <source>
        <dbReference type="ARBA" id="ARBA00022679"/>
    </source>
</evidence>
<comment type="caution">
    <text evidence="5">The sequence shown here is derived from an EMBL/GenBank/DDBJ whole genome shotgun (WGS) entry which is preliminary data.</text>
</comment>
<evidence type="ECO:0000256" key="1">
    <source>
        <dbReference type="ARBA" id="ARBA00010990"/>
    </source>
</evidence>
<dbReference type="OrthoDB" id="9808281at2"/>
<dbReference type="GO" id="GO:0008897">
    <property type="term" value="F:holo-[acyl-carrier-protein] synthase activity"/>
    <property type="evidence" value="ECO:0007669"/>
    <property type="project" value="InterPro"/>
</dbReference>
<dbReference type="PANTHER" id="PTHR12215">
    <property type="entry name" value="PHOSPHOPANTETHEINE TRANSFERASE"/>
    <property type="match status" value="1"/>
</dbReference>
<reference evidence="5 6" key="2">
    <citation type="submission" date="2018-06" db="EMBL/GenBank/DDBJ databases">
        <authorList>
            <person name="Zhirakovskaya E."/>
        </authorList>
    </citation>
    <scope>NUCLEOTIDE SEQUENCE [LARGE SCALE GENOMIC DNA]</scope>
    <source>
        <strain evidence="5 6">FBKL4.011</strain>
    </source>
</reference>
<dbReference type="InterPro" id="IPR050559">
    <property type="entry name" value="P-Pant_transferase_sf"/>
</dbReference>
<dbReference type="PANTHER" id="PTHR12215:SF10">
    <property type="entry name" value="L-AMINOADIPATE-SEMIALDEHYDE DEHYDROGENASE-PHOSPHOPANTETHEINYL TRANSFERASE"/>
    <property type="match status" value="1"/>
</dbReference>
<dbReference type="GO" id="GO:0005829">
    <property type="term" value="C:cytosol"/>
    <property type="evidence" value="ECO:0007669"/>
    <property type="project" value="TreeGrafter"/>
</dbReference>
<sequence>MFMILAPQEVHVWLVDISQFDPDSIFYLLSPEEQSKAQRFHFAKDRKSYTVSHGAVRIILSKYLGISPEKIMFGTESHGKPLITYPSNPPLHYNLSHSGLRALIAISHQPIGVDVEQIRSDFDHLSLAPHIMSSQELHSFQQLPTDQKQSTFFLLWTRKEAYIKAIGKGLSYPLQKFSISLDWHYPKIIEDQVNPNEPKRWQMYTVDVGENYLGTVVCASGDFIIQRQQFVLTTTK</sequence>
<dbReference type="InterPro" id="IPR055066">
    <property type="entry name" value="AASDHPPT_N"/>
</dbReference>
<dbReference type="EMBL" id="QJKK01000002">
    <property type="protein sequence ID" value="RAL26262.1"/>
    <property type="molecule type" value="Genomic_DNA"/>
</dbReference>
<feature type="domain" description="4'-phosphopantetheinyl transferase" evidence="3">
    <location>
        <begin position="110"/>
        <end position="213"/>
    </location>
</feature>
<dbReference type="GO" id="GO:0019878">
    <property type="term" value="P:lysine biosynthetic process via aminoadipic acid"/>
    <property type="evidence" value="ECO:0007669"/>
    <property type="project" value="TreeGrafter"/>
</dbReference>
<keyword evidence="2 5" id="KW-0808">Transferase</keyword>
<organism evidence="5 6">
    <name type="scientific">Thermoflavimicrobium daqui</name>
    <dbReference type="NCBI Taxonomy" id="2137476"/>
    <lineage>
        <taxon>Bacteria</taxon>
        <taxon>Bacillati</taxon>
        <taxon>Bacillota</taxon>
        <taxon>Bacilli</taxon>
        <taxon>Bacillales</taxon>
        <taxon>Thermoactinomycetaceae</taxon>
        <taxon>Thermoflavimicrobium</taxon>
    </lineage>
</organism>
<keyword evidence="6" id="KW-1185">Reference proteome</keyword>
<accession>A0A364K7Q8</accession>
<feature type="domain" description="4'-phosphopantetheinyl transferase N-terminal" evidence="4">
    <location>
        <begin position="25"/>
        <end position="105"/>
    </location>
</feature>
<evidence type="ECO:0000313" key="5">
    <source>
        <dbReference type="EMBL" id="RAL26262.1"/>
    </source>
</evidence>
<proteinExistence type="inferred from homology"/>
<evidence type="ECO:0000313" key="6">
    <source>
        <dbReference type="Proteomes" id="UP000251213"/>
    </source>
</evidence>
<evidence type="ECO:0000259" key="3">
    <source>
        <dbReference type="Pfam" id="PF01648"/>
    </source>
</evidence>
<dbReference type="Pfam" id="PF01648">
    <property type="entry name" value="ACPS"/>
    <property type="match status" value="1"/>
</dbReference>
<dbReference type="Proteomes" id="UP000251213">
    <property type="component" value="Unassembled WGS sequence"/>
</dbReference>
<name>A0A364K7Q8_9BACL</name>
<dbReference type="InterPro" id="IPR037143">
    <property type="entry name" value="4-PPantetheinyl_Trfase_dom_sf"/>
</dbReference>
<protein>
    <submittedName>
        <fullName evidence="5">Phosphopantetheine-protein transferase</fullName>
    </submittedName>
</protein>
<evidence type="ECO:0000259" key="4">
    <source>
        <dbReference type="Pfam" id="PF22624"/>
    </source>
</evidence>
<dbReference type="InterPro" id="IPR008278">
    <property type="entry name" value="4-PPantetheinyl_Trfase_dom"/>
</dbReference>
<dbReference type="Pfam" id="PF22624">
    <property type="entry name" value="AASDHPPT_N"/>
    <property type="match status" value="1"/>
</dbReference>
<dbReference type="Gene3D" id="3.90.470.20">
    <property type="entry name" value="4'-phosphopantetheinyl transferase domain"/>
    <property type="match status" value="2"/>
</dbReference>